<reference evidence="10" key="1">
    <citation type="submission" date="2021-05" db="EMBL/GenBank/DDBJ databases">
        <title>Pangenome of Leuconostoc gelidum warrants species status for Leuconostoc gelidum subsp. gasicomitatum.</title>
        <authorList>
            <person name="Johansson P."/>
            <person name="Sade E."/>
            <person name="Hultman J."/>
            <person name="Auvinen P."/>
            <person name="Bjorkroth J."/>
        </authorList>
    </citation>
    <scope>NUCLEOTIDE SEQUENCE</scope>
    <source>
        <strain evidence="10">A.21.4</strain>
    </source>
</reference>
<dbReference type="InterPro" id="IPR008183">
    <property type="entry name" value="Aldose_1/G6P_1-epimerase"/>
</dbReference>
<dbReference type="GO" id="GO:0006006">
    <property type="term" value="P:glucose metabolic process"/>
    <property type="evidence" value="ECO:0007669"/>
    <property type="project" value="TreeGrafter"/>
</dbReference>
<dbReference type="Proteomes" id="UP000752647">
    <property type="component" value="Unassembled WGS sequence"/>
</dbReference>
<gene>
    <name evidence="10" type="ORF">KIJ12_09380</name>
</gene>
<evidence type="ECO:0000313" key="10">
    <source>
        <dbReference type="EMBL" id="MBZ5963351.1"/>
    </source>
</evidence>
<dbReference type="PANTHER" id="PTHR10091">
    <property type="entry name" value="ALDOSE-1-EPIMERASE"/>
    <property type="match status" value="1"/>
</dbReference>
<evidence type="ECO:0000256" key="1">
    <source>
        <dbReference type="ARBA" id="ARBA00001614"/>
    </source>
</evidence>
<evidence type="ECO:0000256" key="3">
    <source>
        <dbReference type="ARBA" id="ARBA00006206"/>
    </source>
</evidence>
<dbReference type="PANTHER" id="PTHR10091:SF0">
    <property type="entry name" value="GALACTOSE MUTAROTASE"/>
    <property type="match status" value="1"/>
</dbReference>
<dbReference type="PROSITE" id="PS00545">
    <property type="entry name" value="ALDOSE_1_EPIMERASE"/>
    <property type="match status" value="1"/>
</dbReference>
<dbReference type="GO" id="GO:0004034">
    <property type="term" value="F:aldose 1-epimerase activity"/>
    <property type="evidence" value="ECO:0007669"/>
    <property type="project" value="UniProtKB-EC"/>
</dbReference>
<dbReference type="InterPro" id="IPR047215">
    <property type="entry name" value="Galactose_mutarotase-like"/>
</dbReference>
<keyword evidence="4 6" id="KW-0413">Isomerase</keyword>
<dbReference type="Pfam" id="PF01263">
    <property type="entry name" value="Aldose_epim"/>
    <property type="match status" value="1"/>
</dbReference>
<proteinExistence type="inferred from homology"/>
<dbReference type="RefSeq" id="WP_013231334.1">
    <property type="nucleotide sequence ID" value="NZ_BPKT01000001.1"/>
</dbReference>
<keyword evidence="5 6" id="KW-0119">Carbohydrate metabolism</keyword>
<accession>A0A9Q3T0C1</accession>
<dbReference type="InterPro" id="IPR014718">
    <property type="entry name" value="GH-type_carb-bd"/>
</dbReference>
<comment type="function">
    <text evidence="6">Catalyzes the interconversion of alpha and beta anomers of maltose.</text>
</comment>
<evidence type="ECO:0000313" key="11">
    <source>
        <dbReference type="Proteomes" id="UP000752647"/>
    </source>
</evidence>
<dbReference type="GO" id="GO:0050558">
    <property type="term" value="F:maltose epimerase activity"/>
    <property type="evidence" value="ECO:0007669"/>
    <property type="project" value="UniProtKB-EC"/>
</dbReference>
<dbReference type="Gene3D" id="2.70.98.10">
    <property type="match status" value="1"/>
</dbReference>
<evidence type="ECO:0000256" key="8">
    <source>
        <dbReference type="PIRSR" id="PIRSR005096-2"/>
    </source>
</evidence>
<evidence type="ECO:0000256" key="4">
    <source>
        <dbReference type="ARBA" id="ARBA00023235"/>
    </source>
</evidence>
<protein>
    <recommendedName>
        <fullName evidence="6">Maltose epimerase</fullName>
        <ecNumber evidence="6">5.1.3.21</ecNumber>
    </recommendedName>
</protein>
<dbReference type="PIRSF" id="PIRSF005096">
    <property type="entry name" value="GALM"/>
    <property type="match status" value="1"/>
</dbReference>
<name>A0A9Q3T0C1_9LACO</name>
<feature type="active site" description="Proton acceptor" evidence="7">
    <location>
        <position position="311"/>
    </location>
</feature>
<evidence type="ECO:0000256" key="2">
    <source>
        <dbReference type="ARBA" id="ARBA00005028"/>
    </source>
</evidence>
<dbReference type="SUPFAM" id="SSF74650">
    <property type="entry name" value="Galactose mutarotase-like"/>
    <property type="match status" value="1"/>
</dbReference>
<dbReference type="InterPro" id="IPR015443">
    <property type="entry name" value="Aldose_1-epimerase"/>
</dbReference>
<dbReference type="AlphaFoldDB" id="A0A9Q3T0C1"/>
<feature type="binding site" evidence="8">
    <location>
        <position position="246"/>
    </location>
    <ligand>
        <name>beta-D-galactose</name>
        <dbReference type="ChEBI" id="CHEBI:27667"/>
    </ligand>
</feature>
<dbReference type="GeneID" id="34301612"/>
<dbReference type="OMA" id="IYHHISR"/>
<evidence type="ECO:0000256" key="5">
    <source>
        <dbReference type="ARBA" id="ARBA00023277"/>
    </source>
</evidence>
<comment type="pathway">
    <text evidence="2 6">Carbohydrate metabolism; hexose metabolism.</text>
</comment>
<comment type="catalytic activity">
    <reaction evidence="1">
        <text>alpha-D-glucose = beta-D-glucose</text>
        <dbReference type="Rhea" id="RHEA:10264"/>
        <dbReference type="ChEBI" id="CHEBI:15903"/>
        <dbReference type="ChEBI" id="CHEBI:17925"/>
        <dbReference type="EC" id="5.1.3.3"/>
    </reaction>
</comment>
<feature type="active site" description="Proton donor" evidence="7">
    <location>
        <position position="174"/>
    </location>
</feature>
<dbReference type="EC" id="5.1.3.21" evidence="6"/>
<feature type="binding site" evidence="9">
    <location>
        <begin position="174"/>
        <end position="176"/>
    </location>
    <ligand>
        <name>beta-D-galactose</name>
        <dbReference type="ChEBI" id="CHEBI:27667"/>
    </ligand>
</feature>
<comment type="caution">
    <text evidence="10">The sequence shown here is derived from an EMBL/GenBank/DDBJ whole genome shotgun (WGS) entry which is preliminary data.</text>
</comment>
<dbReference type="InterPro" id="IPR018052">
    <property type="entry name" value="Ald1_epimerase_CS"/>
</dbReference>
<evidence type="ECO:0000256" key="7">
    <source>
        <dbReference type="PIRSR" id="PIRSR005096-1"/>
    </source>
</evidence>
<dbReference type="NCBIfam" id="NF008277">
    <property type="entry name" value="PRK11055.1"/>
    <property type="match status" value="1"/>
</dbReference>
<dbReference type="GO" id="GO:0030246">
    <property type="term" value="F:carbohydrate binding"/>
    <property type="evidence" value="ECO:0007669"/>
    <property type="project" value="InterPro"/>
</dbReference>
<sequence length="345" mass="38056">MNIIESAFGDHAKLFTMVNDNGVQLAVTDFGARIVHLNVPINNERRELILGFDSAEEYIAKDHYIGATIGRVAGRIANGSFQLNQTNYQVVKNENDNTLHGGPDSFEMAYWQSETDISDNKVSTSFTHTSPNQNNGFPGNLTVKVTYTLDNDNVWQVSYEANSDAMTLFNPTNHVYFNLTGHPGMSVADHMLSIDADHFAPLDDQNLTTGEQRDVAQTAFDFRKAKKVNEALISADPQNQLVSGLDHPFLLNQATDSASPQARLVSPDQKVAINMRTTAPSVVVFTANFGDDYQLPMRQEQLINHGGITLETQVAPGAEKYPAFGNIVLPANEVYQATTRFDIDI</sequence>
<evidence type="ECO:0000256" key="9">
    <source>
        <dbReference type="PIRSR" id="PIRSR005096-3"/>
    </source>
</evidence>
<comment type="catalytic activity">
    <reaction evidence="6">
        <text>alpha-maltose = beta-maltose</text>
        <dbReference type="Rhea" id="RHEA:21228"/>
        <dbReference type="ChEBI" id="CHEBI:18147"/>
        <dbReference type="ChEBI" id="CHEBI:18167"/>
        <dbReference type="EC" id="5.1.3.21"/>
    </reaction>
</comment>
<evidence type="ECO:0000256" key="6">
    <source>
        <dbReference type="PIRNR" id="PIRNR005096"/>
    </source>
</evidence>
<organism evidence="10 11">
    <name type="scientific">Leuconostoc gasicomitatum</name>
    <dbReference type="NCBI Taxonomy" id="115778"/>
    <lineage>
        <taxon>Bacteria</taxon>
        <taxon>Bacillati</taxon>
        <taxon>Bacillota</taxon>
        <taxon>Bacilli</taxon>
        <taxon>Lactobacillales</taxon>
        <taxon>Lactobacillaceae</taxon>
        <taxon>Leuconostoc</taxon>
        <taxon>Leuconostoc gelidum group</taxon>
    </lineage>
</organism>
<dbReference type="GO" id="GO:0005737">
    <property type="term" value="C:cytoplasm"/>
    <property type="evidence" value="ECO:0007669"/>
    <property type="project" value="TreeGrafter"/>
</dbReference>
<comment type="similarity">
    <text evidence="3 6">Belongs to the aldose epimerase family.</text>
</comment>
<dbReference type="EMBL" id="JAHBFI010000020">
    <property type="protein sequence ID" value="MBZ5963351.1"/>
    <property type="molecule type" value="Genomic_DNA"/>
</dbReference>
<dbReference type="CDD" id="cd09019">
    <property type="entry name" value="galactose_mutarotase_like"/>
    <property type="match status" value="1"/>
</dbReference>
<dbReference type="InterPro" id="IPR011013">
    <property type="entry name" value="Gal_mutarotase_sf_dom"/>
</dbReference>
<dbReference type="GO" id="GO:0033499">
    <property type="term" value="P:galactose catabolic process via UDP-galactose, Leloir pathway"/>
    <property type="evidence" value="ECO:0007669"/>
    <property type="project" value="TreeGrafter"/>
</dbReference>